<keyword evidence="2 3" id="KW-0238">DNA-binding</keyword>
<dbReference type="GO" id="GO:0003677">
    <property type="term" value="F:DNA binding"/>
    <property type="evidence" value="ECO:0007669"/>
    <property type="project" value="UniProtKB-UniRule"/>
</dbReference>
<feature type="DNA-binding region" description="H-T-H motif" evidence="3">
    <location>
        <begin position="32"/>
        <end position="51"/>
    </location>
</feature>
<dbReference type="InterPro" id="IPR009057">
    <property type="entry name" value="Homeodomain-like_sf"/>
</dbReference>
<dbReference type="RefSeq" id="WP_061947653.1">
    <property type="nucleotide sequence ID" value="NZ_LTAO01000003.1"/>
</dbReference>
<organism evidence="5 6">
    <name type="scientific">Alkalihalobacillus trypoxylicola</name>
    <dbReference type="NCBI Taxonomy" id="519424"/>
    <lineage>
        <taxon>Bacteria</taxon>
        <taxon>Bacillati</taxon>
        <taxon>Bacillota</taxon>
        <taxon>Bacilli</taxon>
        <taxon>Bacillales</taxon>
        <taxon>Bacillaceae</taxon>
        <taxon>Alkalihalobacillus</taxon>
    </lineage>
</organism>
<reference evidence="5" key="1">
    <citation type="submission" date="2016-02" db="EMBL/GenBank/DDBJ databases">
        <title>Genome sequence of Bacillus trypoxylicola KCTC 13244(T).</title>
        <authorList>
            <person name="Jeong H."/>
            <person name="Park S.-H."/>
            <person name="Choi S.-K."/>
        </authorList>
    </citation>
    <scope>NUCLEOTIDE SEQUENCE [LARGE SCALE GENOMIC DNA]</scope>
    <source>
        <strain evidence="5">KCTC 13244</strain>
    </source>
</reference>
<dbReference type="OrthoDB" id="113732at2"/>
<evidence type="ECO:0000313" key="6">
    <source>
        <dbReference type="Proteomes" id="UP000075806"/>
    </source>
</evidence>
<dbReference type="PROSITE" id="PS50977">
    <property type="entry name" value="HTH_TETR_2"/>
    <property type="match status" value="1"/>
</dbReference>
<dbReference type="AlphaFoldDB" id="A0A162F096"/>
<evidence type="ECO:0000313" key="5">
    <source>
        <dbReference type="EMBL" id="KYG34154.1"/>
    </source>
</evidence>
<dbReference type="InterPro" id="IPR001647">
    <property type="entry name" value="HTH_TetR"/>
</dbReference>
<dbReference type="SUPFAM" id="SSF46689">
    <property type="entry name" value="Homeodomain-like"/>
    <property type="match status" value="1"/>
</dbReference>
<keyword evidence="6" id="KW-1185">Reference proteome</keyword>
<dbReference type="PANTHER" id="PTHR43479">
    <property type="entry name" value="ACREF/ENVCD OPERON REPRESSOR-RELATED"/>
    <property type="match status" value="1"/>
</dbReference>
<dbReference type="InterPro" id="IPR050624">
    <property type="entry name" value="HTH-type_Tx_Regulator"/>
</dbReference>
<dbReference type="EMBL" id="LTAO01000003">
    <property type="protein sequence ID" value="KYG34154.1"/>
    <property type="molecule type" value="Genomic_DNA"/>
</dbReference>
<accession>A0A162F096</accession>
<dbReference type="Proteomes" id="UP000075806">
    <property type="component" value="Unassembled WGS sequence"/>
</dbReference>
<evidence type="ECO:0000256" key="3">
    <source>
        <dbReference type="PROSITE-ProRule" id="PRU00335"/>
    </source>
</evidence>
<comment type="caution">
    <text evidence="5">The sequence shown here is derived from an EMBL/GenBank/DDBJ whole genome shotgun (WGS) entry which is preliminary data.</text>
</comment>
<dbReference type="STRING" id="519424.AZF04_15105"/>
<dbReference type="Gene3D" id="1.10.357.10">
    <property type="entry name" value="Tetracycline Repressor, domain 2"/>
    <property type="match status" value="1"/>
</dbReference>
<dbReference type="PRINTS" id="PR00455">
    <property type="entry name" value="HTHTETR"/>
</dbReference>
<evidence type="ECO:0000256" key="1">
    <source>
        <dbReference type="ARBA" id="ARBA00022491"/>
    </source>
</evidence>
<sequence length="200" mass="23960">MDGFKRRSEKKKLDIIQASFLLFMEYGIQKVSISEIAKKAHVSQVTIYNYFENKHNLIYETYKFYIDNEVSDFIKLVKEDIPFPEKIKKLILQSRQASAQIHEEFYQYMIQDYSKEHNYLELSYTEQVLPYFDELIHEGKKNGFIDKQLSNQVIMMYIQMFAEYTKKEEVSMALLPNSEEFSKVFFYGLFGYKDTNKLNL</sequence>
<dbReference type="PANTHER" id="PTHR43479:SF21">
    <property type="entry name" value="TRANSCRIPTIONAL REGULATOR, TETR FAMILY"/>
    <property type="match status" value="1"/>
</dbReference>
<proteinExistence type="predicted"/>
<evidence type="ECO:0000259" key="4">
    <source>
        <dbReference type="PROSITE" id="PS50977"/>
    </source>
</evidence>
<keyword evidence="1" id="KW-0678">Repressor</keyword>
<protein>
    <submittedName>
        <fullName evidence="5">TetR family transcriptional regulator</fullName>
    </submittedName>
</protein>
<dbReference type="Pfam" id="PF00440">
    <property type="entry name" value="TetR_N"/>
    <property type="match status" value="1"/>
</dbReference>
<gene>
    <name evidence="5" type="ORF">AZF04_15105</name>
</gene>
<evidence type="ECO:0000256" key="2">
    <source>
        <dbReference type="ARBA" id="ARBA00023125"/>
    </source>
</evidence>
<name>A0A162F096_9BACI</name>
<feature type="domain" description="HTH tetR-type" evidence="4">
    <location>
        <begin position="9"/>
        <end position="69"/>
    </location>
</feature>